<proteinExistence type="inferred from homology"/>
<dbReference type="PANTHER" id="PTHR43320">
    <property type="entry name" value="SUGAR KINASE"/>
    <property type="match status" value="1"/>
</dbReference>
<gene>
    <name evidence="5" type="ORF">BJ994_003553</name>
</gene>
<protein>
    <submittedName>
        <fullName evidence="5">Sugar/nucleoside kinase (Ribokinase family)</fullName>
    </submittedName>
</protein>
<dbReference type="EMBL" id="JAATJL010000001">
    <property type="protein sequence ID" value="NJC24477.1"/>
    <property type="molecule type" value="Genomic_DNA"/>
</dbReference>
<name>A0A846RWC7_9MICC</name>
<evidence type="ECO:0000313" key="5">
    <source>
        <dbReference type="EMBL" id="NJC24477.1"/>
    </source>
</evidence>
<evidence type="ECO:0000256" key="2">
    <source>
        <dbReference type="ARBA" id="ARBA00022679"/>
    </source>
</evidence>
<dbReference type="SUPFAM" id="SSF53613">
    <property type="entry name" value="Ribokinase-like"/>
    <property type="match status" value="1"/>
</dbReference>
<keyword evidence="6" id="KW-1185">Reference proteome</keyword>
<dbReference type="Proteomes" id="UP000547458">
    <property type="component" value="Unassembled WGS sequence"/>
</dbReference>
<keyword evidence="3 5" id="KW-0418">Kinase</keyword>
<evidence type="ECO:0000313" key="6">
    <source>
        <dbReference type="Proteomes" id="UP000547458"/>
    </source>
</evidence>
<dbReference type="PANTHER" id="PTHR43320:SF3">
    <property type="entry name" value="CARBOHYDRATE KINASE PFKB DOMAIN-CONTAINING PROTEIN"/>
    <property type="match status" value="1"/>
</dbReference>
<evidence type="ECO:0000256" key="1">
    <source>
        <dbReference type="ARBA" id="ARBA00010688"/>
    </source>
</evidence>
<reference evidence="5 6" key="1">
    <citation type="submission" date="2020-03" db="EMBL/GenBank/DDBJ databases">
        <title>Sequencing the genomes of 1000 actinobacteria strains.</title>
        <authorList>
            <person name="Klenk H.-P."/>
        </authorList>
    </citation>
    <scope>NUCLEOTIDE SEQUENCE [LARGE SCALE GENOMIC DNA]</scope>
    <source>
        <strain evidence="5 6">DSM 16403</strain>
    </source>
</reference>
<dbReference type="AlphaFoldDB" id="A0A846RWC7"/>
<keyword evidence="2" id="KW-0808">Transferase</keyword>
<evidence type="ECO:0000256" key="3">
    <source>
        <dbReference type="ARBA" id="ARBA00022777"/>
    </source>
</evidence>
<sequence>MHSIAVAGHLCLDITPPLGDTVRLKPGQLVEVGQLSITLGGSVANTGRALADLGAAVTPYASIGDDELGALLLSKLDAQGFGTPRLNVSSQLATSYSLVIERPGVDRTFWHHTGANDEFDGTFVRVEGHDLLHVGYPTLLPGVLTDGGRPLHTLLARARAEGVTTSIDLAVVDRTSSVGSLDWHSILELAFSECDIASPSFDDLTSALRIDEPYSLALVDRLADRMLDQGVAIVAISAGGHRLRLRTGSAARLRRGGRVLAPLAETWADQALTVPPLWVDNPITTNGAGDASTAGLLFALSGGATPTLAAALAAASSALVISGDRPTPAGVTCLEPTLATLFAP</sequence>
<dbReference type="Pfam" id="PF00294">
    <property type="entry name" value="PfkB"/>
    <property type="match status" value="1"/>
</dbReference>
<comment type="caution">
    <text evidence="5">The sequence shown here is derived from an EMBL/GenBank/DDBJ whole genome shotgun (WGS) entry which is preliminary data.</text>
</comment>
<dbReference type="InterPro" id="IPR052700">
    <property type="entry name" value="Carb_kinase_PfkB-like"/>
</dbReference>
<dbReference type="GO" id="GO:0016301">
    <property type="term" value="F:kinase activity"/>
    <property type="evidence" value="ECO:0007669"/>
    <property type="project" value="UniProtKB-KW"/>
</dbReference>
<dbReference type="InterPro" id="IPR011611">
    <property type="entry name" value="PfkB_dom"/>
</dbReference>
<accession>A0A846RWC7</accession>
<dbReference type="Gene3D" id="3.40.1190.20">
    <property type="match status" value="1"/>
</dbReference>
<feature type="domain" description="Carbohydrate kinase PfkB" evidence="4">
    <location>
        <begin position="1"/>
        <end position="322"/>
    </location>
</feature>
<dbReference type="InterPro" id="IPR029056">
    <property type="entry name" value="Ribokinase-like"/>
</dbReference>
<dbReference type="RefSeq" id="WP_167995719.1">
    <property type="nucleotide sequence ID" value="NZ_JAATJL010000001.1"/>
</dbReference>
<evidence type="ECO:0000259" key="4">
    <source>
        <dbReference type="Pfam" id="PF00294"/>
    </source>
</evidence>
<organism evidence="5 6">
    <name type="scientific">Arthrobacter pigmenti</name>
    <dbReference type="NCBI Taxonomy" id="271432"/>
    <lineage>
        <taxon>Bacteria</taxon>
        <taxon>Bacillati</taxon>
        <taxon>Actinomycetota</taxon>
        <taxon>Actinomycetes</taxon>
        <taxon>Micrococcales</taxon>
        <taxon>Micrococcaceae</taxon>
        <taxon>Arthrobacter</taxon>
    </lineage>
</organism>
<comment type="similarity">
    <text evidence="1">Belongs to the carbohydrate kinase PfkB family.</text>
</comment>